<reference evidence="4" key="1">
    <citation type="submission" date="2023-11" db="EMBL/GenBank/DDBJ databases">
        <authorList>
            <person name="De Vega J J."/>
            <person name="De Vega J J."/>
        </authorList>
    </citation>
    <scope>NUCLEOTIDE SEQUENCE</scope>
</reference>
<keyword evidence="2" id="KW-1133">Transmembrane helix</keyword>
<dbReference type="EMBL" id="CAVNYO010000466">
    <property type="protein sequence ID" value="CAK5283064.1"/>
    <property type="molecule type" value="Genomic_DNA"/>
</dbReference>
<organism evidence="4 5">
    <name type="scientific">Mycena citricolor</name>
    <dbReference type="NCBI Taxonomy" id="2018698"/>
    <lineage>
        <taxon>Eukaryota</taxon>
        <taxon>Fungi</taxon>
        <taxon>Dikarya</taxon>
        <taxon>Basidiomycota</taxon>
        <taxon>Agaricomycotina</taxon>
        <taxon>Agaricomycetes</taxon>
        <taxon>Agaricomycetidae</taxon>
        <taxon>Agaricales</taxon>
        <taxon>Marasmiineae</taxon>
        <taxon>Mycenaceae</taxon>
        <taxon>Mycena</taxon>
    </lineage>
</organism>
<feature type="compositionally biased region" description="Polar residues" evidence="1">
    <location>
        <begin position="280"/>
        <end position="290"/>
    </location>
</feature>
<keyword evidence="2" id="KW-0472">Membrane</keyword>
<dbReference type="InterPro" id="IPR045339">
    <property type="entry name" value="DUF6534"/>
</dbReference>
<feature type="transmembrane region" description="Helical" evidence="2">
    <location>
        <begin position="176"/>
        <end position="197"/>
    </location>
</feature>
<feature type="transmembrane region" description="Helical" evidence="2">
    <location>
        <begin position="98"/>
        <end position="124"/>
    </location>
</feature>
<dbReference type="AlphaFoldDB" id="A0AAD2HVM0"/>
<keyword evidence="5" id="KW-1185">Reference proteome</keyword>
<evidence type="ECO:0000256" key="1">
    <source>
        <dbReference type="SAM" id="MobiDB-lite"/>
    </source>
</evidence>
<feature type="transmembrane region" description="Helical" evidence="2">
    <location>
        <begin position="136"/>
        <end position="156"/>
    </location>
</feature>
<dbReference type="PANTHER" id="PTHR40465">
    <property type="entry name" value="CHROMOSOME 1, WHOLE GENOME SHOTGUN SEQUENCE"/>
    <property type="match status" value="1"/>
</dbReference>
<evidence type="ECO:0000259" key="3">
    <source>
        <dbReference type="Pfam" id="PF20152"/>
    </source>
</evidence>
<gene>
    <name evidence="4" type="ORF">MYCIT1_LOCUS35306</name>
</gene>
<name>A0AAD2HVM0_9AGAR</name>
<feature type="domain" description="DUF6534" evidence="3">
    <location>
        <begin position="182"/>
        <end position="269"/>
    </location>
</feature>
<keyword evidence="2" id="KW-0812">Transmembrane</keyword>
<accession>A0AAD2HVM0</accession>
<dbReference type="Proteomes" id="UP001295794">
    <property type="component" value="Unassembled WGS sequence"/>
</dbReference>
<proteinExistence type="predicted"/>
<feature type="region of interest" description="Disordered" evidence="1">
    <location>
        <begin position="272"/>
        <end position="302"/>
    </location>
</feature>
<evidence type="ECO:0000313" key="5">
    <source>
        <dbReference type="Proteomes" id="UP001295794"/>
    </source>
</evidence>
<sequence>MGLAGTIDDTFGMLYIAVAVSSALYGAGVLQFWMYIRKYHKKDPLLVKGVVIAVQILDTVQQALVCESGTSSPRLHENMLTPSQVYRYLVSSMRDPTILASVVKTLMIELFFSCAIATLVQQFYCWRIYRIGKSIILALAVSAVSWTSCVVLLIYAAKAVSTDLLSDIIKLKNLSIAANTLSAAADITISVALVLLLHVAKTGFKRSTDLINRLMIFSFNTGLPTSICALVATVCVAAFSNTFLYIFFFLLLGRLYTNSILVTLNSREYIKSSSDHHNSGEQYSLENNTGRPRMPTIPASNHDPITIRIETNTMQDYHSTSMGDLKN</sequence>
<dbReference type="PANTHER" id="PTHR40465:SF1">
    <property type="entry name" value="DUF6534 DOMAIN-CONTAINING PROTEIN"/>
    <property type="match status" value="1"/>
</dbReference>
<dbReference type="Pfam" id="PF20152">
    <property type="entry name" value="DUF6534"/>
    <property type="match status" value="1"/>
</dbReference>
<evidence type="ECO:0000256" key="2">
    <source>
        <dbReference type="SAM" id="Phobius"/>
    </source>
</evidence>
<evidence type="ECO:0000313" key="4">
    <source>
        <dbReference type="EMBL" id="CAK5283064.1"/>
    </source>
</evidence>
<feature type="transmembrane region" description="Helical" evidence="2">
    <location>
        <begin position="12"/>
        <end position="33"/>
    </location>
</feature>
<comment type="caution">
    <text evidence="4">The sequence shown here is derived from an EMBL/GenBank/DDBJ whole genome shotgun (WGS) entry which is preliminary data.</text>
</comment>
<protein>
    <recommendedName>
        <fullName evidence="3">DUF6534 domain-containing protein</fullName>
    </recommendedName>
</protein>